<evidence type="ECO:0000313" key="2">
    <source>
        <dbReference type="EMBL" id="KKU86109.1"/>
    </source>
</evidence>
<protein>
    <submittedName>
        <fullName evidence="2">Uncharacterized protein</fullName>
    </submittedName>
</protein>
<proteinExistence type="predicted"/>
<dbReference type="EMBL" id="LCOY01000062">
    <property type="protein sequence ID" value="KKU86109.1"/>
    <property type="molecule type" value="Genomic_DNA"/>
</dbReference>
<comment type="caution">
    <text evidence="2">The sequence shown here is derived from an EMBL/GenBank/DDBJ whole genome shotgun (WGS) entry which is preliminary data.</text>
</comment>
<keyword evidence="1" id="KW-0472">Membrane</keyword>
<reference evidence="2 3" key="1">
    <citation type="journal article" date="2015" name="Nature">
        <title>rRNA introns, odd ribosomes, and small enigmatic genomes across a large radiation of phyla.</title>
        <authorList>
            <person name="Brown C.T."/>
            <person name="Hug L.A."/>
            <person name="Thomas B.C."/>
            <person name="Sharon I."/>
            <person name="Castelle C.J."/>
            <person name="Singh A."/>
            <person name="Wilkins M.J."/>
            <person name="Williams K.H."/>
            <person name="Banfield J.F."/>
        </authorList>
    </citation>
    <scope>NUCLEOTIDE SEQUENCE [LARGE SCALE GENOMIC DNA]</scope>
</reference>
<dbReference type="Proteomes" id="UP000034739">
    <property type="component" value="Unassembled WGS sequence"/>
</dbReference>
<evidence type="ECO:0000256" key="1">
    <source>
        <dbReference type="SAM" id="Phobius"/>
    </source>
</evidence>
<evidence type="ECO:0000313" key="3">
    <source>
        <dbReference type="Proteomes" id="UP000034739"/>
    </source>
</evidence>
<keyword evidence="1" id="KW-1133">Transmembrane helix</keyword>
<name>A0A0G1TWK5_9BACT</name>
<keyword evidence="1" id="KW-0812">Transmembrane</keyword>
<sequence>MDDDRIEEILEKQKETLILVKKIWRAVKWRRFWTVFRYAVLIGAAFGAFYFAAPYVERFMNSVQQFQNIKNPQDLQKFLEQLQLPK</sequence>
<accession>A0A0G1TWK5</accession>
<feature type="transmembrane region" description="Helical" evidence="1">
    <location>
        <begin position="35"/>
        <end position="53"/>
    </location>
</feature>
<gene>
    <name evidence="2" type="ORF">UY16_C0062G0008</name>
</gene>
<organism evidence="2 3">
    <name type="scientific">Candidatus Gottesmanbacteria bacterium GW2011_GWA2_47_9</name>
    <dbReference type="NCBI Taxonomy" id="1618445"/>
    <lineage>
        <taxon>Bacteria</taxon>
        <taxon>Candidatus Gottesmaniibacteriota</taxon>
    </lineage>
</organism>
<dbReference type="AlphaFoldDB" id="A0A0G1TWK5"/>